<reference evidence="2" key="1">
    <citation type="submission" date="2022-07" db="EMBL/GenBank/DDBJ databases">
        <title>Fungi with potential for degradation of polypropylene.</title>
        <authorList>
            <person name="Gostincar C."/>
        </authorList>
    </citation>
    <scope>NUCLEOTIDE SEQUENCE</scope>
    <source>
        <strain evidence="2">EXF-13287</strain>
    </source>
</reference>
<evidence type="ECO:0000313" key="3">
    <source>
        <dbReference type="Proteomes" id="UP001174691"/>
    </source>
</evidence>
<dbReference type="EMBL" id="JANBVN010000005">
    <property type="protein sequence ID" value="KAJ9165257.1"/>
    <property type="molecule type" value="Genomic_DNA"/>
</dbReference>
<dbReference type="AlphaFoldDB" id="A0AA38S8Y1"/>
<evidence type="ECO:0000256" key="1">
    <source>
        <dbReference type="SAM" id="MobiDB-lite"/>
    </source>
</evidence>
<comment type="caution">
    <text evidence="2">The sequence shown here is derived from an EMBL/GenBank/DDBJ whole genome shotgun (WGS) entry which is preliminary data.</text>
</comment>
<feature type="region of interest" description="Disordered" evidence="1">
    <location>
        <begin position="1"/>
        <end position="47"/>
    </location>
</feature>
<sequence length="240" mass="26683">MAQPSERRPSLNHGVSFDRRISFDLPPTSPSPANVQPQTQPSVLAEEPIPRMKSIAPCIFVPLEMDITKPREPPRNRIEKLERLIAAMEAQRPGVLENLVHMAEHERLSIMQFGRQTEAMYGIPAGPGPSLPPEEVDWIMGNMSAPAPANRDDLNIKHEDDLLKLLERTAAAMPPPGGEVSLREMVAKDLADTVNQAALNMRGYGNEVAKRVHDYSQKLEKEKRVLAEAGKRPDQRHSTG</sequence>
<keyword evidence="3" id="KW-1185">Reference proteome</keyword>
<dbReference type="Proteomes" id="UP001174691">
    <property type="component" value="Unassembled WGS sequence"/>
</dbReference>
<accession>A0AA38S8Y1</accession>
<feature type="compositionally biased region" description="Polar residues" evidence="1">
    <location>
        <begin position="31"/>
        <end position="42"/>
    </location>
</feature>
<evidence type="ECO:0000313" key="2">
    <source>
        <dbReference type="EMBL" id="KAJ9165257.1"/>
    </source>
</evidence>
<organism evidence="2 3">
    <name type="scientific">Coniochaeta hoffmannii</name>
    <dbReference type="NCBI Taxonomy" id="91930"/>
    <lineage>
        <taxon>Eukaryota</taxon>
        <taxon>Fungi</taxon>
        <taxon>Dikarya</taxon>
        <taxon>Ascomycota</taxon>
        <taxon>Pezizomycotina</taxon>
        <taxon>Sordariomycetes</taxon>
        <taxon>Sordariomycetidae</taxon>
        <taxon>Coniochaetales</taxon>
        <taxon>Coniochaetaceae</taxon>
        <taxon>Coniochaeta</taxon>
    </lineage>
</organism>
<name>A0AA38S8Y1_9PEZI</name>
<protein>
    <submittedName>
        <fullName evidence="2">Uncharacterized protein</fullName>
    </submittedName>
</protein>
<proteinExistence type="predicted"/>
<gene>
    <name evidence="2" type="ORF">NKR19_g535</name>
</gene>